<keyword evidence="2" id="KW-0131">Cell cycle</keyword>
<evidence type="ECO:0000256" key="3">
    <source>
        <dbReference type="SAM" id="MobiDB-lite"/>
    </source>
</evidence>
<evidence type="ECO:0000313" key="5">
    <source>
        <dbReference type="Proteomes" id="UP001314263"/>
    </source>
</evidence>
<dbReference type="PANTHER" id="PTHR12634:SF8">
    <property type="entry name" value="FIERY MOUNTAIN, ISOFORM D"/>
    <property type="match status" value="1"/>
</dbReference>
<dbReference type="InterPro" id="IPR007587">
    <property type="entry name" value="SAPS"/>
</dbReference>
<feature type="region of interest" description="Disordered" evidence="3">
    <location>
        <begin position="803"/>
        <end position="845"/>
    </location>
</feature>
<name>A0AAV1IC52_9CHLO</name>
<protein>
    <submittedName>
        <fullName evidence="4">Uncharacterized protein</fullName>
    </submittedName>
</protein>
<comment type="caution">
    <text evidence="4">The sequence shown here is derived from an EMBL/GenBank/DDBJ whole genome shotgun (WGS) entry which is preliminary data.</text>
</comment>
<evidence type="ECO:0000256" key="1">
    <source>
        <dbReference type="ARBA" id="ARBA00006180"/>
    </source>
</evidence>
<feature type="compositionally biased region" description="Polar residues" evidence="3">
    <location>
        <begin position="814"/>
        <end position="823"/>
    </location>
</feature>
<keyword evidence="5" id="KW-1185">Reference proteome</keyword>
<feature type="region of interest" description="Disordered" evidence="3">
    <location>
        <begin position="600"/>
        <end position="627"/>
    </location>
</feature>
<feature type="compositionally biased region" description="Polar residues" evidence="3">
    <location>
        <begin position="273"/>
        <end position="292"/>
    </location>
</feature>
<dbReference type="AlphaFoldDB" id="A0AAV1IC52"/>
<proteinExistence type="inferred from homology"/>
<organism evidence="4 5">
    <name type="scientific">Coccomyxa viridis</name>
    <dbReference type="NCBI Taxonomy" id="1274662"/>
    <lineage>
        <taxon>Eukaryota</taxon>
        <taxon>Viridiplantae</taxon>
        <taxon>Chlorophyta</taxon>
        <taxon>core chlorophytes</taxon>
        <taxon>Trebouxiophyceae</taxon>
        <taxon>Trebouxiophyceae incertae sedis</taxon>
        <taxon>Coccomyxaceae</taxon>
        <taxon>Coccomyxa</taxon>
    </lineage>
</organism>
<accession>A0AAV1IC52</accession>
<sequence length="845" mass="91207">MFWRVPGYSQPSPLEAILDMDNFTLEEVLDEADLIQECKSLNGRLVNFLKEPSTLQALLSYLVDVPPQGTNEKQHMKNAFKSCEVLCCEVNEMYSVLMHEEELLEKLFSFLDSPKPLNLTRAGYFARVVSCLLMKRGSEVLAFLEGRRSVIDKLLDHIDTTSAAEVLCSVAGADERTAPNLTMPQLQWLAETNFMSGLVEHLSSSHGNSDAGSNARTVLVGVARSPLSAPLLQPLLEPAFFQQLLDRAFTAPVSVQTMDVLIALLKPKQEGSRCSLQQLEPSPGPSSFQNAFGDSDSSSAASELDASIKQTTVQGVLGKLPQLAQLLDPGRMEGPDLSAPQDTPYGLLSPPLGQARLKAVEVLYSILSLSDPAAEQGVMESQVIQHCLRLFTRFPFNNLLHHRVAGLVLTALERGSDDFLTFLFGPCQLIRWLTQAPETVTPAARDTDSKEEGRTLLRAGYMGHITALANKLSAMADKRSGVAAALEASAEWAQWRASVLQPRNEREDVNRWACGRPSTQEMASRAASAEDPMLEDMEGMPGSAATRTLQSHRYGDFAENGDDDSDEDEDNGRPFAMQGDDTIFQDAAATFRSLKLGDAEPAEGEAANDDSSSSSSSNDDADVTLRMPASVVMQRRLSDDEDMVVMDMDDYGVVVGSSGFEGTNGALPRFEPFAASQDPWKAFPDPSAAGEASHEAGWADFAGAQGGASEPAWASFDEGGTSSRTGHLSHDDSQLQHSRGGKQPDAVPVQNLQASPGPDAHQHSPPIDIPMSHGSHSPPDEATETNEFSSFNYWRSPPAMLVDDVDIAADSPRADSSTDSPTESPEGHDDSLLETPAAGTHAAEV</sequence>
<dbReference type="EMBL" id="CAUYUE010000010">
    <property type="protein sequence ID" value="CAK0784614.1"/>
    <property type="molecule type" value="Genomic_DNA"/>
</dbReference>
<evidence type="ECO:0000313" key="4">
    <source>
        <dbReference type="EMBL" id="CAK0784614.1"/>
    </source>
</evidence>
<evidence type="ECO:0000256" key="2">
    <source>
        <dbReference type="ARBA" id="ARBA00023306"/>
    </source>
</evidence>
<feature type="compositionally biased region" description="Low complexity" evidence="3">
    <location>
        <begin position="294"/>
        <end position="304"/>
    </location>
</feature>
<feature type="compositionally biased region" description="Low complexity" evidence="3">
    <location>
        <begin position="609"/>
        <end position="618"/>
    </location>
</feature>
<feature type="region of interest" description="Disordered" evidence="3">
    <location>
        <begin position="700"/>
        <end position="791"/>
    </location>
</feature>
<feature type="region of interest" description="Disordered" evidence="3">
    <location>
        <begin position="273"/>
        <end position="304"/>
    </location>
</feature>
<feature type="compositionally biased region" description="Acidic residues" evidence="3">
    <location>
        <begin position="559"/>
        <end position="570"/>
    </location>
</feature>
<dbReference type="GO" id="GO:0019888">
    <property type="term" value="F:protein phosphatase regulator activity"/>
    <property type="evidence" value="ECO:0007669"/>
    <property type="project" value="TreeGrafter"/>
</dbReference>
<reference evidence="4 5" key="1">
    <citation type="submission" date="2023-10" db="EMBL/GenBank/DDBJ databases">
        <authorList>
            <person name="Maclean D."/>
            <person name="Macfadyen A."/>
        </authorList>
    </citation>
    <scope>NUCLEOTIDE SEQUENCE [LARGE SCALE GENOMIC DNA]</scope>
</reference>
<dbReference type="PANTHER" id="PTHR12634">
    <property type="entry name" value="SIT4 YEAST -ASSOCIATING PROTEIN-RELATED"/>
    <property type="match status" value="1"/>
</dbReference>
<feature type="region of interest" description="Disordered" evidence="3">
    <location>
        <begin position="506"/>
        <end position="578"/>
    </location>
</feature>
<comment type="similarity">
    <text evidence="1">Belongs to the SAPS family.</text>
</comment>
<dbReference type="GO" id="GO:0019903">
    <property type="term" value="F:protein phosphatase binding"/>
    <property type="evidence" value="ECO:0007669"/>
    <property type="project" value="InterPro"/>
</dbReference>
<gene>
    <name evidence="4" type="ORF">CVIRNUC_007818</name>
</gene>
<dbReference type="Proteomes" id="UP001314263">
    <property type="component" value="Unassembled WGS sequence"/>
</dbReference>
<dbReference type="Pfam" id="PF04499">
    <property type="entry name" value="SAPS"/>
    <property type="match status" value="1"/>
</dbReference>